<reference evidence="2" key="1">
    <citation type="journal article" date="2024" name="Proc. Natl. Acad. Sci. U.S.A.">
        <title>Extraordinary preservation of gene collinearity over three hundred million years revealed in homosporous lycophytes.</title>
        <authorList>
            <person name="Li C."/>
            <person name="Wickell D."/>
            <person name="Kuo L.Y."/>
            <person name="Chen X."/>
            <person name="Nie B."/>
            <person name="Liao X."/>
            <person name="Peng D."/>
            <person name="Ji J."/>
            <person name="Jenkins J."/>
            <person name="Williams M."/>
            <person name="Shu S."/>
            <person name="Plott C."/>
            <person name="Barry K."/>
            <person name="Rajasekar S."/>
            <person name="Grimwood J."/>
            <person name="Han X."/>
            <person name="Sun S."/>
            <person name="Hou Z."/>
            <person name="He W."/>
            <person name="Dai G."/>
            <person name="Sun C."/>
            <person name="Schmutz J."/>
            <person name="Leebens-Mack J.H."/>
            <person name="Li F.W."/>
            <person name="Wang L."/>
        </authorList>
    </citation>
    <scope>NUCLEOTIDE SEQUENCE [LARGE SCALE GENOMIC DNA]</scope>
    <source>
        <strain evidence="2">cv. PW_Plant_1</strain>
    </source>
</reference>
<evidence type="ECO:0000313" key="2">
    <source>
        <dbReference type="Proteomes" id="UP001162992"/>
    </source>
</evidence>
<dbReference type="Proteomes" id="UP001162992">
    <property type="component" value="Chromosome 23"/>
</dbReference>
<accession>A0ACC2A838</accession>
<sequence>MTHQGSSLFATLGAALNAISHPHFPVRTSSLTAHPHPAVISFNGDLVARLQELKQPNDGSYLSVAWLHQAMATVLATNSAVENLLVLHQSLSNRDSKWVDEYLDDSAKLLDVCNFLKEGLADVDQYHVQVELALHAFEAKDGLSEIKCNRAKHALIDCMEVNERKDQELLQRQQKSKLETCSSMLRRMGEKLTPVAHDTQWNAFLSGLYAAKLTTIFICSLLAAALTFKPRRQFPLLHIPGQFPWSSSLLILQHKAKDEIDSGRTRQSVAHLQELDRVDAAIRKLHDFVENAMVGKLLPLGREEDDKLRNLVDNLNRSSKELEKGLGLLKPQVNEVFRMLVTSRVALLDLLSHAKD</sequence>
<gene>
    <name evidence="1" type="ORF">O6H91_23G011700</name>
</gene>
<organism evidence="1 2">
    <name type="scientific">Diphasiastrum complanatum</name>
    <name type="common">Issler's clubmoss</name>
    <name type="synonym">Lycopodium complanatum</name>
    <dbReference type="NCBI Taxonomy" id="34168"/>
    <lineage>
        <taxon>Eukaryota</taxon>
        <taxon>Viridiplantae</taxon>
        <taxon>Streptophyta</taxon>
        <taxon>Embryophyta</taxon>
        <taxon>Tracheophyta</taxon>
        <taxon>Lycopodiopsida</taxon>
        <taxon>Lycopodiales</taxon>
        <taxon>Lycopodiaceae</taxon>
        <taxon>Lycopodioideae</taxon>
        <taxon>Diphasiastrum</taxon>
    </lineage>
</organism>
<proteinExistence type="predicted"/>
<evidence type="ECO:0000313" key="1">
    <source>
        <dbReference type="EMBL" id="KAJ7513709.1"/>
    </source>
</evidence>
<protein>
    <submittedName>
        <fullName evidence="1">Uncharacterized protein</fullName>
    </submittedName>
</protein>
<keyword evidence="2" id="KW-1185">Reference proteome</keyword>
<dbReference type="EMBL" id="CM055114">
    <property type="protein sequence ID" value="KAJ7513709.1"/>
    <property type="molecule type" value="Genomic_DNA"/>
</dbReference>
<comment type="caution">
    <text evidence="1">The sequence shown here is derived from an EMBL/GenBank/DDBJ whole genome shotgun (WGS) entry which is preliminary data.</text>
</comment>
<name>A0ACC2A838_DIPCM</name>